<dbReference type="Pfam" id="PF00112">
    <property type="entry name" value="Peptidase_C1"/>
    <property type="match status" value="2"/>
</dbReference>
<dbReference type="Pfam" id="PF08246">
    <property type="entry name" value="Inhibitor_I29"/>
    <property type="match status" value="1"/>
</dbReference>
<dbReference type="InterPro" id="IPR025661">
    <property type="entry name" value="Pept_asp_AS"/>
</dbReference>
<dbReference type="InterPro" id="IPR000668">
    <property type="entry name" value="Peptidase_C1A_C"/>
</dbReference>
<dbReference type="GO" id="GO:0006508">
    <property type="term" value="P:proteolysis"/>
    <property type="evidence" value="ECO:0007669"/>
    <property type="project" value="UniProtKB-KW"/>
</dbReference>
<dbReference type="SMART" id="SM00645">
    <property type="entry name" value="Pept_C1"/>
    <property type="match status" value="1"/>
</dbReference>
<evidence type="ECO:0000256" key="3">
    <source>
        <dbReference type="ARBA" id="ARBA00022801"/>
    </source>
</evidence>
<organism evidence="11 12">
    <name type="scientific">Pararge aegeria aegeria</name>
    <dbReference type="NCBI Taxonomy" id="348720"/>
    <lineage>
        <taxon>Eukaryota</taxon>
        <taxon>Metazoa</taxon>
        <taxon>Ecdysozoa</taxon>
        <taxon>Arthropoda</taxon>
        <taxon>Hexapoda</taxon>
        <taxon>Insecta</taxon>
        <taxon>Pterygota</taxon>
        <taxon>Neoptera</taxon>
        <taxon>Endopterygota</taxon>
        <taxon>Lepidoptera</taxon>
        <taxon>Glossata</taxon>
        <taxon>Ditrysia</taxon>
        <taxon>Papilionoidea</taxon>
        <taxon>Nymphalidae</taxon>
        <taxon>Satyrinae</taxon>
        <taxon>Satyrini</taxon>
        <taxon>Parargina</taxon>
        <taxon>Pararge</taxon>
    </lineage>
</organism>
<protein>
    <submittedName>
        <fullName evidence="11">Jg21298 protein</fullName>
    </submittedName>
</protein>
<evidence type="ECO:0000256" key="6">
    <source>
        <dbReference type="ARBA" id="ARBA00023157"/>
    </source>
</evidence>
<dbReference type="Proteomes" id="UP000838756">
    <property type="component" value="Unassembled WGS sequence"/>
</dbReference>
<evidence type="ECO:0000256" key="8">
    <source>
        <dbReference type="SAM" id="SignalP"/>
    </source>
</evidence>
<dbReference type="SUPFAM" id="SSF54001">
    <property type="entry name" value="Cysteine proteinases"/>
    <property type="match status" value="1"/>
</dbReference>
<dbReference type="Gene3D" id="3.90.70.10">
    <property type="entry name" value="Cysteine proteinases"/>
    <property type="match status" value="2"/>
</dbReference>
<comment type="caution">
    <text evidence="11">The sequence shown here is derived from an EMBL/GenBank/DDBJ whole genome shotgun (WGS) entry which is preliminary data.</text>
</comment>
<dbReference type="PROSITE" id="PS00640">
    <property type="entry name" value="THIOL_PROTEASE_ASN"/>
    <property type="match status" value="1"/>
</dbReference>
<dbReference type="SMART" id="SM00848">
    <property type="entry name" value="Inhibitor_I29"/>
    <property type="match status" value="1"/>
</dbReference>
<evidence type="ECO:0000256" key="4">
    <source>
        <dbReference type="ARBA" id="ARBA00022807"/>
    </source>
</evidence>
<dbReference type="OrthoDB" id="65740at2759"/>
<gene>
    <name evidence="11" type="primary">jg21298</name>
    <name evidence="11" type="ORF">PAEG_LOCUS24647</name>
</gene>
<feature type="region of interest" description="Disordered" evidence="7">
    <location>
        <begin position="296"/>
        <end position="321"/>
    </location>
</feature>
<keyword evidence="5" id="KW-0865">Zymogen</keyword>
<evidence type="ECO:0000313" key="11">
    <source>
        <dbReference type="EMBL" id="CAH2264583.1"/>
    </source>
</evidence>
<keyword evidence="3" id="KW-0378">Hydrolase</keyword>
<evidence type="ECO:0000256" key="2">
    <source>
        <dbReference type="ARBA" id="ARBA00022670"/>
    </source>
</evidence>
<evidence type="ECO:0000256" key="1">
    <source>
        <dbReference type="ARBA" id="ARBA00008455"/>
    </source>
</evidence>
<sequence>MFLFVLKISFLLTVASVTGKYVESDDELPELEWPKKYTFEATKVSLTSALVENIKHWRSTTKSRTDYNDGAVKKIFLKAKKRSKKLPFGVKYEIHPETSENNENELFCVRTKGIRSDLVTPENILPDLSNYDFEYVGTDYLDMGEVEKFAYEEEGSKKYLWAYLDRKNGSWIPVRVEELGYNEWLENLNEHVVLDIINFETQFDYSVFSVKKYDCTDADTDEEETNIDESILDSENDDDVEVAFNKFKKEYNRHYATEDEHNMRMNIFQNNMRKVQEHNSKKSSFKLTLNKFSDRTRAEKRKSKGLIRRKAGEKGTHPFPYDKKKVTELADSLPSEFDLRLLGYISPVRDQEGCGSCWTFGTTSAVEGALARSNGGRLLRLANQALVDCAWGIDNMTTLYPIKGFTNVTPFSVEALKIAVVNHGPLSVSIDVGSTELLHSYNGGIFYDPGCKPKSLDHEVTLVGYGEVDGDSYWIVKNSWGRDWGIDGYFHISTRDHACGLTTEPTYVVM</sequence>
<keyword evidence="4" id="KW-0788">Thiol protease</keyword>
<dbReference type="InterPro" id="IPR038765">
    <property type="entry name" value="Papain-like_cys_pep_sf"/>
</dbReference>
<dbReference type="InterPro" id="IPR025660">
    <property type="entry name" value="Pept_his_AS"/>
</dbReference>
<evidence type="ECO:0000256" key="7">
    <source>
        <dbReference type="SAM" id="MobiDB-lite"/>
    </source>
</evidence>
<feature type="compositionally biased region" description="Basic and acidic residues" evidence="7">
    <location>
        <begin position="310"/>
        <end position="321"/>
    </location>
</feature>
<feature type="domain" description="Cathepsin propeptide inhibitor" evidence="10">
    <location>
        <begin position="244"/>
        <end position="300"/>
    </location>
</feature>
<dbReference type="InterPro" id="IPR039417">
    <property type="entry name" value="Peptidase_C1A_papain-like"/>
</dbReference>
<dbReference type="PROSITE" id="PS00639">
    <property type="entry name" value="THIOL_PROTEASE_HIS"/>
    <property type="match status" value="1"/>
</dbReference>
<evidence type="ECO:0000259" key="10">
    <source>
        <dbReference type="SMART" id="SM00848"/>
    </source>
</evidence>
<comment type="similarity">
    <text evidence="1">Belongs to the peptidase C1 family.</text>
</comment>
<dbReference type="PANTHER" id="PTHR12411">
    <property type="entry name" value="CYSTEINE PROTEASE FAMILY C1-RELATED"/>
    <property type="match status" value="1"/>
</dbReference>
<dbReference type="InterPro" id="IPR013201">
    <property type="entry name" value="Prot_inhib_I29"/>
</dbReference>
<feature type="compositionally biased region" description="Basic residues" evidence="7">
    <location>
        <begin position="298"/>
        <end position="309"/>
    </location>
</feature>
<dbReference type="AlphaFoldDB" id="A0A8S4SAS4"/>
<evidence type="ECO:0000259" key="9">
    <source>
        <dbReference type="SMART" id="SM00645"/>
    </source>
</evidence>
<reference evidence="11" key="1">
    <citation type="submission" date="2022-03" db="EMBL/GenBank/DDBJ databases">
        <authorList>
            <person name="Lindestad O."/>
        </authorList>
    </citation>
    <scope>NUCLEOTIDE SEQUENCE</scope>
</reference>
<dbReference type="CDD" id="cd02248">
    <property type="entry name" value="Peptidase_C1A"/>
    <property type="match status" value="1"/>
</dbReference>
<keyword evidence="2" id="KW-0645">Protease</keyword>
<dbReference type="PROSITE" id="PS00139">
    <property type="entry name" value="THIOL_PROTEASE_CYS"/>
    <property type="match status" value="1"/>
</dbReference>
<keyword evidence="12" id="KW-1185">Reference proteome</keyword>
<evidence type="ECO:0000313" key="12">
    <source>
        <dbReference type="Proteomes" id="UP000838756"/>
    </source>
</evidence>
<feature type="signal peptide" evidence="8">
    <location>
        <begin position="1"/>
        <end position="19"/>
    </location>
</feature>
<dbReference type="InterPro" id="IPR000169">
    <property type="entry name" value="Pept_cys_AS"/>
</dbReference>
<name>A0A8S4SAS4_9NEOP</name>
<keyword evidence="6" id="KW-1015">Disulfide bond</keyword>
<feature type="chain" id="PRO_5035829429" evidence="8">
    <location>
        <begin position="20"/>
        <end position="510"/>
    </location>
</feature>
<accession>A0A8S4SAS4</accession>
<proteinExistence type="inferred from homology"/>
<dbReference type="InterPro" id="IPR013128">
    <property type="entry name" value="Peptidase_C1A"/>
</dbReference>
<dbReference type="PRINTS" id="PR00705">
    <property type="entry name" value="PAPAIN"/>
</dbReference>
<feature type="domain" description="Peptidase C1A papain C-terminal" evidence="9">
    <location>
        <begin position="333"/>
        <end position="509"/>
    </location>
</feature>
<dbReference type="GO" id="GO:0008234">
    <property type="term" value="F:cysteine-type peptidase activity"/>
    <property type="evidence" value="ECO:0007669"/>
    <property type="project" value="UniProtKB-KW"/>
</dbReference>
<keyword evidence="8" id="KW-0732">Signal</keyword>
<evidence type="ECO:0000256" key="5">
    <source>
        <dbReference type="ARBA" id="ARBA00023145"/>
    </source>
</evidence>
<dbReference type="EMBL" id="CAKXAJ010026257">
    <property type="protein sequence ID" value="CAH2264583.1"/>
    <property type="molecule type" value="Genomic_DNA"/>
</dbReference>